<accession>A0A8S3PT27</accession>
<evidence type="ECO:0000259" key="2">
    <source>
        <dbReference type="PROSITE" id="PS50041"/>
    </source>
</evidence>
<dbReference type="SUPFAM" id="SSF56436">
    <property type="entry name" value="C-type lectin-like"/>
    <property type="match status" value="2"/>
</dbReference>
<dbReference type="InterPro" id="IPR050111">
    <property type="entry name" value="C-type_lectin/snaclec_domain"/>
</dbReference>
<name>A0A8S3PT27_MYTED</name>
<dbReference type="PANTHER" id="PTHR22803">
    <property type="entry name" value="MANNOSE, PHOSPHOLIPASE, LECTIN RECEPTOR RELATED"/>
    <property type="match status" value="1"/>
</dbReference>
<keyword evidence="4" id="KW-1185">Reference proteome</keyword>
<dbReference type="PROSITE" id="PS50041">
    <property type="entry name" value="C_TYPE_LECTIN_2"/>
    <property type="match status" value="2"/>
</dbReference>
<feature type="domain" description="C-type lectin" evidence="2">
    <location>
        <begin position="158"/>
        <end position="261"/>
    </location>
</feature>
<dbReference type="AlphaFoldDB" id="A0A8S3PT27"/>
<dbReference type="Proteomes" id="UP000683360">
    <property type="component" value="Unassembled WGS sequence"/>
</dbReference>
<dbReference type="CDD" id="cd00037">
    <property type="entry name" value="CLECT"/>
    <property type="match status" value="2"/>
</dbReference>
<evidence type="ECO:0000256" key="1">
    <source>
        <dbReference type="SAM" id="SignalP"/>
    </source>
</evidence>
<evidence type="ECO:0000313" key="3">
    <source>
        <dbReference type="EMBL" id="CAG2186717.1"/>
    </source>
</evidence>
<keyword evidence="1" id="KW-0732">Signal</keyword>
<dbReference type="Pfam" id="PF00059">
    <property type="entry name" value="Lectin_C"/>
    <property type="match status" value="2"/>
</dbReference>
<dbReference type="OrthoDB" id="7357196at2759"/>
<dbReference type="EMBL" id="CAJPWZ010000143">
    <property type="protein sequence ID" value="CAG2186717.1"/>
    <property type="molecule type" value="Genomic_DNA"/>
</dbReference>
<gene>
    <name evidence="3" type="ORF">MEDL_2228</name>
</gene>
<evidence type="ECO:0000313" key="4">
    <source>
        <dbReference type="Proteomes" id="UP000683360"/>
    </source>
</evidence>
<dbReference type="PROSITE" id="PS51257">
    <property type="entry name" value="PROKAR_LIPOPROTEIN"/>
    <property type="match status" value="1"/>
</dbReference>
<dbReference type="InterPro" id="IPR016186">
    <property type="entry name" value="C-type_lectin-like/link_sf"/>
</dbReference>
<reference evidence="3" key="1">
    <citation type="submission" date="2021-03" db="EMBL/GenBank/DDBJ databases">
        <authorList>
            <person name="Bekaert M."/>
        </authorList>
    </citation>
    <scope>NUCLEOTIDE SEQUENCE</scope>
</reference>
<feature type="signal peptide" evidence="1">
    <location>
        <begin position="1"/>
        <end position="15"/>
    </location>
</feature>
<dbReference type="InterPro" id="IPR001304">
    <property type="entry name" value="C-type_lectin-like"/>
</dbReference>
<feature type="domain" description="C-type lectin" evidence="2">
    <location>
        <begin position="24"/>
        <end position="152"/>
    </location>
</feature>
<sequence>MKLCVLAFVATVVFSSCPTSWSHYKDKCFFLSRDNETFADSLKLCEVIGRQYGRSASLATVDDAKTQQFLTDLMIKINSIGMYIGLNDLVTEGTFHWVANGKQATYFNWGPTQPNNRGGNENCVAMRVDPVIGFNYSWTDGPCTVPTTYICEMVWTHYKDKCFFLSRDNETFADSLKLCEVIGRQYGRSASLATVDDAKTQQFLANLMIKINSIGMYIGLNDLVTEGEFHWIANGKQATYFNWGPTQPNNRGGNENCVAMS</sequence>
<organism evidence="3 4">
    <name type="scientific">Mytilus edulis</name>
    <name type="common">Blue mussel</name>
    <dbReference type="NCBI Taxonomy" id="6550"/>
    <lineage>
        <taxon>Eukaryota</taxon>
        <taxon>Metazoa</taxon>
        <taxon>Spiralia</taxon>
        <taxon>Lophotrochozoa</taxon>
        <taxon>Mollusca</taxon>
        <taxon>Bivalvia</taxon>
        <taxon>Autobranchia</taxon>
        <taxon>Pteriomorphia</taxon>
        <taxon>Mytilida</taxon>
        <taxon>Mytiloidea</taxon>
        <taxon>Mytilidae</taxon>
        <taxon>Mytilinae</taxon>
        <taxon>Mytilus</taxon>
    </lineage>
</organism>
<dbReference type="Gene3D" id="3.10.100.10">
    <property type="entry name" value="Mannose-Binding Protein A, subunit A"/>
    <property type="match status" value="2"/>
</dbReference>
<proteinExistence type="predicted"/>
<protein>
    <submittedName>
        <fullName evidence="3">MRC</fullName>
    </submittedName>
</protein>
<comment type="caution">
    <text evidence="3">The sequence shown here is derived from an EMBL/GenBank/DDBJ whole genome shotgun (WGS) entry which is preliminary data.</text>
</comment>
<dbReference type="SMART" id="SM00034">
    <property type="entry name" value="CLECT"/>
    <property type="match status" value="2"/>
</dbReference>
<feature type="chain" id="PRO_5035829165" evidence="1">
    <location>
        <begin position="16"/>
        <end position="261"/>
    </location>
</feature>
<dbReference type="InterPro" id="IPR016187">
    <property type="entry name" value="CTDL_fold"/>
</dbReference>